<feature type="region of interest" description="Disordered" evidence="1">
    <location>
        <begin position="1"/>
        <end position="109"/>
    </location>
</feature>
<evidence type="ECO:0000313" key="3">
    <source>
        <dbReference type="Proteomes" id="UP000469452"/>
    </source>
</evidence>
<reference evidence="2 3" key="1">
    <citation type="submission" date="2019-06" db="EMBL/GenBank/DDBJ databases">
        <title>Genomics analysis of Aphanomyces spp. identifies a new class of oomycete effector associated with host adaptation.</title>
        <authorList>
            <person name="Gaulin E."/>
        </authorList>
    </citation>
    <scope>NUCLEOTIDE SEQUENCE [LARGE SCALE GENOMIC DNA]</scope>
    <source>
        <strain evidence="2 3">E</strain>
    </source>
</reference>
<proteinExistence type="predicted"/>
<evidence type="ECO:0000256" key="1">
    <source>
        <dbReference type="SAM" id="MobiDB-lite"/>
    </source>
</evidence>
<name>A0A6A5AM35_APHAT</name>
<dbReference type="EMBL" id="VJMI01010218">
    <property type="protein sequence ID" value="KAF0756547.1"/>
    <property type="molecule type" value="Genomic_DNA"/>
</dbReference>
<feature type="non-terminal residue" evidence="2">
    <location>
        <position position="1"/>
    </location>
</feature>
<feature type="compositionally biased region" description="Basic and acidic residues" evidence="1">
    <location>
        <begin position="93"/>
        <end position="106"/>
    </location>
</feature>
<dbReference type="AlphaFoldDB" id="A0A6A5AM35"/>
<organism evidence="2 3">
    <name type="scientific">Aphanomyces astaci</name>
    <name type="common">Crayfish plague agent</name>
    <dbReference type="NCBI Taxonomy" id="112090"/>
    <lineage>
        <taxon>Eukaryota</taxon>
        <taxon>Sar</taxon>
        <taxon>Stramenopiles</taxon>
        <taxon>Oomycota</taxon>
        <taxon>Saprolegniomycetes</taxon>
        <taxon>Saprolegniales</taxon>
        <taxon>Verrucalvaceae</taxon>
        <taxon>Aphanomyces</taxon>
    </lineage>
</organism>
<dbReference type="VEuPathDB" id="FungiDB:H257_11032"/>
<protein>
    <submittedName>
        <fullName evidence="2">Uncharacterized protein</fullName>
    </submittedName>
</protein>
<comment type="caution">
    <text evidence="2">The sequence shown here is derived from an EMBL/GenBank/DDBJ whole genome shotgun (WGS) entry which is preliminary data.</text>
</comment>
<feature type="compositionally biased region" description="Polar residues" evidence="1">
    <location>
        <begin position="1"/>
        <end position="21"/>
    </location>
</feature>
<gene>
    <name evidence="2" type="ORF">AaE_004591</name>
</gene>
<evidence type="ECO:0000313" key="2">
    <source>
        <dbReference type="EMBL" id="KAF0756547.1"/>
    </source>
</evidence>
<accession>A0A6A5AM35</accession>
<dbReference type="Proteomes" id="UP000469452">
    <property type="component" value="Unassembled WGS sequence"/>
</dbReference>
<sequence length="207" mass="22489">IHPTTTLPAVPASSNQDENNVPSPPQFARVSPACPPIAAESSNRLEWPLPRPPYARTSHPDPSNQLTWSSSCSPSSTKQLAASRNPRLSKPRLSGDDAANKGHDAASDQLLPSNATCDAVNNQGDGQQVLAASLLPLPPPQEPPVFLGYNMHRWLAHEIEALVHQVDVKMHTARDKQRRATMKLSGLVRELWPHVAVERRGLRAGVV</sequence>